<keyword evidence="4 10" id="KW-0547">Nucleotide-binding</keyword>
<evidence type="ECO:0000256" key="10">
    <source>
        <dbReference type="HAMAP-Rule" id="MF_00121"/>
    </source>
</evidence>
<dbReference type="GO" id="GO:0005524">
    <property type="term" value="F:ATP binding"/>
    <property type="evidence" value="ECO:0007669"/>
    <property type="project" value="UniProtKB-KW"/>
</dbReference>
<proteinExistence type="inferred from homology"/>
<dbReference type="OrthoDB" id="9804078at2"/>
<dbReference type="Gene3D" id="1.10.10.410">
    <property type="match status" value="1"/>
</dbReference>
<dbReference type="Pfam" id="PF02934">
    <property type="entry name" value="GatB_N"/>
    <property type="match status" value="1"/>
</dbReference>
<dbReference type="GO" id="GO:0050567">
    <property type="term" value="F:glutaminyl-tRNA synthase (glutamine-hydrolyzing) activity"/>
    <property type="evidence" value="ECO:0007669"/>
    <property type="project" value="UniProtKB-UniRule"/>
</dbReference>
<dbReference type="InterPro" id="IPR004413">
    <property type="entry name" value="GatB"/>
</dbReference>
<dbReference type="InterPro" id="IPR003789">
    <property type="entry name" value="Asn/Gln_tRNA_amidoTrase-B-like"/>
</dbReference>
<evidence type="ECO:0000256" key="7">
    <source>
        <dbReference type="ARBA" id="ARBA00024799"/>
    </source>
</evidence>
<dbReference type="HOGENOM" id="CLU_019240_0_0_3"/>
<keyword evidence="6 10" id="KW-0648">Protein biosynthesis</keyword>
<evidence type="ECO:0000256" key="9">
    <source>
        <dbReference type="ARBA" id="ARBA00047913"/>
    </source>
</evidence>
<dbReference type="PANTHER" id="PTHR11659">
    <property type="entry name" value="GLUTAMYL-TRNA GLN AMIDOTRANSFERASE SUBUNIT B MITOCHONDRIAL AND PROKARYOTIC PET112-RELATED"/>
    <property type="match status" value="1"/>
</dbReference>
<dbReference type="EMBL" id="CP003495">
    <property type="protein sequence ID" value="AFY29834.1"/>
    <property type="molecule type" value="Genomic_DNA"/>
</dbReference>
<dbReference type="KEGG" id="cgc:Cyagr_2742"/>
<evidence type="ECO:0000256" key="5">
    <source>
        <dbReference type="ARBA" id="ARBA00022840"/>
    </source>
</evidence>
<dbReference type="NCBIfam" id="NF004012">
    <property type="entry name" value="PRK05477.1-2"/>
    <property type="match status" value="1"/>
</dbReference>
<dbReference type="GO" id="GO:0006412">
    <property type="term" value="P:translation"/>
    <property type="evidence" value="ECO:0007669"/>
    <property type="project" value="UniProtKB-UniRule"/>
</dbReference>
<dbReference type="InterPro" id="IPR042114">
    <property type="entry name" value="GatB_C_1"/>
</dbReference>
<organism evidence="12 13">
    <name type="scientific">Cyanobium gracile (strain ATCC 27147 / PCC 6307)</name>
    <dbReference type="NCBI Taxonomy" id="292564"/>
    <lineage>
        <taxon>Bacteria</taxon>
        <taxon>Bacillati</taxon>
        <taxon>Cyanobacteriota</taxon>
        <taxon>Cyanophyceae</taxon>
        <taxon>Synechococcales</taxon>
        <taxon>Prochlorococcaceae</taxon>
        <taxon>Cyanobium</taxon>
    </lineage>
</organism>
<evidence type="ECO:0000256" key="1">
    <source>
        <dbReference type="ARBA" id="ARBA00005306"/>
    </source>
</evidence>
<evidence type="ECO:0000256" key="8">
    <source>
        <dbReference type="ARBA" id="ARBA00047380"/>
    </source>
</evidence>
<dbReference type="Gene3D" id="1.10.150.380">
    <property type="entry name" value="GatB domain, N-terminal subdomain"/>
    <property type="match status" value="1"/>
</dbReference>
<comment type="subunit">
    <text evidence="2 10">Heterotrimer of A, B and C subunits.</text>
</comment>
<feature type="domain" description="Asn/Gln amidotransferase" evidence="11">
    <location>
        <begin position="349"/>
        <end position="496"/>
    </location>
</feature>
<comment type="catalytic activity">
    <reaction evidence="9 10">
        <text>L-glutamyl-tRNA(Gln) + L-glutamine + ATP + H2O = L-glutaminyl-tRNA(Gln) + L-glutamate + ADP + phosphate + H(+)</text>
        <dbReference type="Rhea" id="RHEA:17521"/>
        <dbReference type="Rhea" id="RHEA-COMP:9681"/>
        <dbReference type="Rhea" id="RHEA-COMP:9684"/>
        <dbReference type="ChEBI" id="CHEBI:15377"/>
        <dbReference type="ChEBI" id="CHEBI:15378"/>
        <dbReference type="ChEBI" id="CHEBI:29985"/>
        <dbReference type="ChEBI" id="CHEBI:30616"/>
        <dbReference type="ChEBI" id="CHEBI:43474"/>
        <dbReference type="ChEBI" id="CHEBI:58359"/>
        <dbReference type="ChEBI" id="CHEBI:78520"/>
        <dbReference type="ChEBI" id="CHEBI:78521"/>
        <dbReference type="ChEBI" id="CHEBI:456216"/>
    </reaction>
</comment>
<dbReference type="AlphaFoldDB" id="K9PB93"/>
<dbReference type="SUPFAM" id="SSF55931">
    <property type="entry name" value="Glutamine synthetase/guanido kinase"/>
    <property type="match status" value="1"/>
</dbReference>
<dbReference type="EC" id="6.3.5.-" evidence="10"/>
<keyword evidence="12" id="KW-0808">Transferase</keyword>
<name>K9PB93_CYAGP</name>
<dbReference type="InterPro" id="IPR017958">
    <property type="entry name" value="Gln-tRNA_amidoTrfase_suB_CS"/>
</dbReference>
<dbReference type="PANTHER" id="PTHR11659:SF0">
    <property type="entry name" value="GLUTAMYL-TRNA(GLN) AMIDOTRANSFERASE SUBUNIT B, MITOCHONDRIAL"/>
    <property type="match status" value="1"/>
</dbReference>
<dbReference type="InterPro" id="IPR014746">
    <property type="entry name" value="Gln_synth/guanido_kin_cat_dom"/>
</dbReference>
<dbReference type="GO" id="GO:0050566">
    <property type="term" value="F:asparaginyl-tRNA synthase (glutamine-hydrolyzing) activity"/>
    <property type="evidence" value="ECO:0007669"/>
    <property type="project" value="RHEA"/>
</dbReference>
<accession>K9PB93</accession>
<dbReference type="FunFam" id="1.10.10.410:FF:000001">
    <property type="entry name" value="Aspartyl/glutamyl-tRNA(Asn/Gln) amidotransferase subunit B"/>
    <property type="match status" value="1"/>
</dbReference>
<dbReference type="eggNOG" id="COG0064">
    <property type="taxonomic scope" value="Bacteria"/>
</dbReference>
<dbReference type="NCBIfam" id="TIGR00133">
    <property type="entry name" value="gatB"/>
    <property type="match status" value="1"/>
</dbReference>
<dbReference type="InterPro" id="IPR017959">
    <property type="entry name" value="Asn/Gln-tRNA_amidoTrfase_suB/E"/>
</dbReference>
<comment type="similarity">
    <text evidence="1 10">Belongs to the GatB/GatE family. GatB subfamily.</text>
</comment>
<protein>
    <recommendedName>
        <fullName evidence="10">Aspartyl/glutamyl-tRNA(Asn/Gln) amidotransferase subunit B</fullName>
        <shortName evidence="10">Asp/Glu-ADT subunit B</shortName>
        <ecNumber evidence="10">6.3.5.-</ecNumber>
    </recommendedName>
</protein>
<keyword evidence="3 10" id="KW-0436">Ligase</keyword>
<dbReference type="HAMAP" id="MF_00121">
    <property type="entry name" value="GatB"/>
    <property type="match status" value="1"/>
</dbReference>
<evidence type="ECO:0000256" key="4">
    <source>
        <dbReference type="ARBA" id="ARBA00022741"/>
    </source>
</evidence>
<dbReference type="InterPro" id="IPR006075">
    <property type="entry name" value="Asn/Gln-tRNA_Trfase_suB/E_cat"/>
</dbReference>
<evidence type="ECO:0000256" key="6">
    <source>
        <dbReference type="ARBA" id="ARBA00022917"/>
    </source>
</evidence>
<gene>
    <name evidence="10" type="primary">gatB</name>
    <name evidence="12" type="ordered locus">Cyagr_2742</name>
</gene>
<dbReference type="PATRIC" id="fig|292564.3.peg.2599"/>
<evidence type="ECO:0000313" key="12">
    <source>
        <dbReference type="EMBL" id="AFY29834.1"/>
    </source>
</evidence>
<evidence type="ECO:0000313" key="13">
    <source>
        <dbReference type="Proteomes" id="UP000010388"/>
    </source>
</evidence>
<dbReference type="Pfam" id="PF02637">
    <property type="entry name" value="GatB_Yqey"/>
    <property type="match status" value="1"/>
</dbReference>
<dbReference type="InterPro" id="IPR023168">
    <property type="entry name" value="GatB_Yqey_C_2"/>
</dbReference>
<dbReference type="GO" id="GO:0016740">
    <property type="term" value="F:transferase activity"/>
    <property type="evidence" value="ECO:0007669"/>
    <property type="project" value="UniProtKB-KW"/>
</dbReference>
<sequence>MAEGNRAEGNGTGAWEAVIGLETHVQLGTASKIFTAASTSFGDDPNTHIDPVVCGLPGTLPVLNQKVLEYAVKASLALNLQVAEHSKFDRKQYFYPDLPKNYQISQYDQPIAENGWIEVEVAEKGKETYLKKVGIERLHMEEDAGKLVHAGSDRLAGSTHSLVDYNRAGVALAEIVSKPDLRTGREAAEYASEIRRIMRYLGVSDGNMQEGSLRCDVNISVRRGPDAPFGVKVEIKNMNSFSAIQKAIDFEIARQIKAYEAGEPVVQETRLWDETKQLTRSMRSKEGASDYRYFPDPDLGPIEVSPEQRESWRAELPELPAAKRHRYAESLGLSIYDARVLTDERPMAEYFEAAVAAGGDPKAVANWVTGDIAAHVNANRLSIAELPLKPEQLAEMVQLIEGGTISGKIAKDLLPELLEKGGSVAAIVEARGLGMISDPAAITAIVDELLAAHPEEVAAFRGGKTKLQGFFVGQLMKRTGGRADPKLANRILSEQLKG</sequence>
<dbReference type="STRING" id="292564.Cyagr_2742"/>
<dbReference type="PROSITE" id="PS01234">
    <property type="entry name" value="GATB"/>
    <property type="match status" value="1"/>
</dbReference>
<dbReference type="FunFam" id="1.10.150.380:FF:000001">
    <property type="entry name" value="Aspartyl/glutamyl-tRNA(Asn/Gln) amidotransferase subunit B"/>
    <property type="match status" value="1"/>
</dbReference>
<dbReference type="Proteomes" id="UP000010388">
    <property type="component" value="Chromosome"/>
</dbReference>
<evidence type="ECO:0000259" key="11">
    <source>
        <dbReference type="SMART" id="SM00845"/>
    </source>
</evidence>
<evidence type="ECO:0000256" key="2">
    <source>
        <dbReference type="ARBA" id="ARBA00011123"/>
    </source>
</evidence>
<dbReference type="SMART" id="SM00845">
    <property type="entry name" value="GatB_Yqey"/>
    <property type="match status" value="1"/>
</dbReference>
<dbReference type="SUPFAM" id="SSF89095">
    <property type="entry name" value="GatB/YqeY motif"/>
    <property type="match status" value="1"/>
</dbReference>
<dbReference type="NCBIfam" id="NF004014">
    <property type="entry name" value="PRK05477.1-4"/>
    <property type="match status" value="1"/>
</dbReference>
<dbReference type="InterPro" id="IPR018027">
    <property type="entry name" value="Asn/Gln_amidotransferase"/>
</dbReference>
<dbReference type="RefSeq" id="WP_015110269.1">
    <property type="nucleotide sequence ID" value="NC_019675.1"/>
</dbReference>
<reference evidence="13" key="1">
    <citation type="journal article" date="2013" name="Proc. Natl. Acad. Sci. U.S.A.">
        <title>Improving the coverage of the cyanobacterial phylum using diversity-driven genome sequencing.</title>
        <authorList>
            <person name="Shih P.M."/>
            <person name="Wu D."/>
            <person name="Latifi A."/>
            <person name="Axen S.D."/>
            <person name="Fewer D.P."/>
            <person name="Talla E."/>
            <person name="Calteau A."/>
            <person name="Cai F."/>
            <person name="Tandeau de Marsac N."/>
            <person name="Rippka R."/>
            <person name="Herdman M."/>
            <person name="Sivonen K."/>
            <person name="Coursin T."/>
            <person name="Laurent T."/>
            <person name="Goodwin L."/>
            <person name="Nolan M."/>
            <person name="Davenport K.W."/>
            <person name="Han C.S."/>
            <person name="Rubin E.M."/>
            <person name="Eisen J.A."/>
            <person name="Woyke T."/>
            <person name="Gugger M."/>
            <person name="Kerfeld C.A."/>
        </authorList>
    </citation>
    <scope>NUCLEOTIDE SEQUENCE [LARGE SCALE GENOMIC DNA]</scope>
    <source>
        <strain evidence="13">ATCC 27147 / PCC 6307</strain>
    </source>
</reference>
<keyword evidence="5 10" id="KW-0067">ATP-binding</keyword>
<evidence type="ECO:0000256" key="3">
    <source>
        <dbReference type="ARBA" id="ARBA00022598"/>
    </source>
</evidence>
<dbReference type="GO" id="GO:0070681">
    <property type="term" value="P:glutaminyl-tRNAGln biosynthesis via transamidation"/>
    <property type="evidence" value="ECO:0007669"/>
    <property type="project" value="TreeGrafter"/>
</dbReference>
<comment type="catalytic activity">
    <reaction evidence="8 10">
        <text>L-aspartyl-tRNA(Asn) + L-glutamine + ATP + H2O = L-asparaginyl-tRNA(Asn) + L-glutamate + ADP + phosphate + 2 H(+)</text>
        <dbReference type="Rhea" id="RHEA:14513"/>
        <dbReference type="Rhea" id="RHEA-COMP:9674"/>
        <dbReference type="Rhea" id="RHEA-COMP:9677"/>
        <dbReference type="ChEBI" id="CHEBI:15377"/>
        <dbReference type="ChEBI" id="CHEBI:15378"/>
        <dbReference type="ChEBI" id="CHEBI:29985"/>
        <dbReference type="ChEBI" id="CHEBI:30616"/>
        <dbReference type="ChEBI" id="CHEBI:43474"/>
        <dbReference type="ChEBI" id="CHEBI:58359"/>
        <dbReference type="ChEBI" id="CHEBI:78515"/>
        <dbReference type="ChEBI" id="CHEBI:78516"/>
        <dbReference type="ChEBI" id="CHEBI:456216"/>
    </reaction>
</comment>
<comment type="function">
    <text evidence="7 10">Allows the formation of correctly charged Asn-tRNA(Asn) or Gln-tRNA(Gln) through the transamidation of misacylated Asp-tRNA(Asn) or Glu-tRNA(Gln) in organisms which lack either or both of asparaginyl-tRNA or glutaminyl-tRNA synthetases. The reaction takes place in the presence of glutamine and ATP through an activated phospho-Asp-tRNA(Asn) or phospho-Glu-tRNA(Gln).</text>
</comment>